<organism evidence="2 3">
    <name type="scientific">Acipenser ruthenus</name>
    <name type="common">Sterlet sturgeon</name>
    <dbReference type="NCBI Taxonomy" id="7906"/>
    <lineage>
        <taxon>Eukaryota</taxon>
        <taxon>Metazoa</taxon>
        <taxon>Chordata</taxon>
        <taxon>Craniata</taxon>
        <taxon>Vertebrata</taxon>
        <taxon>Euteleostomi</taxon>
        <taxon>Actinopterygii</taxon>
        <taxon>Chondrostei</taxon>
        <taxon>Acipenseriformes</taxon>
        <taxon>Acipenseridae</taxon>
        <taxon>Acipenser</taxon>
    </lineage>
</organism>
<reference evidence="2 3" key="1">
    <citation type="submission" date="2019-01" db="EMBL/GenBank/DDBJ databases">
        <title>Draft Genome and Complete Hox-Cluster Characterization of the Sterlet Sturgeon (Acipenser ruthenus).</title>
        <authorList>
            <person name="Wei Q."/>
        </authorList>
    </citation>
    <scope>NUCLEOTIDE SEQUENCE [LARGE SCALE GENOMIC DNA]</scope>
    <source>
        <strain evidence="2">WHYD16114868_AA</strain>
        <tissue evidence="2">Blood</tissue>
    </source>
</reference>
<evidence type="ECO:0000313" key="2">
    <source>
        <dbReference type="EMBL" id="RXN01110.1"/>
    </source>
</evidence>
<comment type="caution">
    <text evidence="2">The sequence shown here is derived from an EMBL/GenBank/DDBJ whole genome shotgun (WGS) entry which is preliminary data.</text>
</comment>
<gene>
    <name evidence="2" type="ORF">EOD39_7916</name>
</gene>
<dbReference type="AlphaFoldDB" id="A0A662YX80"/>
<evidence type="ECO:0000256" key="1">
    <source>
        <dbReference type="SAM" id="MobiDB-lite"/>
    </source>
</evidence>
<dbReference type="EMBL" id="SCEB01000085">
    <property type="protein sequence ID" value="RXN01110.1"/>
    <property type="molecule type" value="Genomic_DNA"/>
</dbReference>
<dbReference type="Proteomes" id="UP000289886">
    <property type="component" value="Unassembled WGS sequence"/>
</dbReference>
<name>A0A662YX80_ACIRT</name>
<feature type="region of interest" description="Disordered" evidence="1">
    <location>
        <begin position="141"/>
        <end position="170"/>
    </location>
</feature>
<accession>A0A662YX80</accession>
<sequence>MVAVEWGWRGRCRCSAGSNLCTRCHPSLGEKHPKTPPSDSAWLSVPPHPGSDFPSGTSQALPVSCARRLLLLSHQSNMKLLTLGPQDQPVLVKTQAASDGMLEVKAQDQLILHFSDPGIMPYRHLPQLKLQGCRQQLTIHRPELLPPSLPSPVQDISPHNDHRDVGVNET</sequence>
<protein>
    <submittedName>
        <fullName evidence="2">Uncharacterized protein</fullName>
    </submittedName>
</protein>
<evidence type="ECO:0000313" key="3">
    <source>
        <dbReference type="Proteomes" id="UP000289886"/>
    </source>
</evidence>
<proteinExistence type="predicted"/>
<feature type="compositionally biased region" description="Basic and acidic residues" evidence="1">
    <location>
        <begin position="158"/>
        <end position="170"/>
    </location>
</feature>
<keyword evidence="3" id="KW-1185">Reference proteome</keyword>